<accession>A0A1G9RSU1</accession>
<proteinExistence type="predicted"/>
<evidence type="ECO:0000313" key="1">
    <source>
        <dbReference type="EMBL" id="SDM25565.1"/>
    </source>
</evidence>
<evidence type="ECO:0000313" key="2">
    <source>
        <dbReference type="Proteomes" id="UP000199202"/>
    </source>
</evidence>
<keyword evidence="2" id="KW-1185">Reference proteome</keyword>
<name>A0A1G9RSU1_9ACTN</name>
<dbReference type="Proteomes" id="UP000199202">
    <property type="component" value="Unassembled WGS sequence"/>
</dbReference>
<organism evidence="1 2">
    <name type="scientific">Nonomuraea jiangxiensis</name>
    <dbReference type="NCBI Taxonomy" id="633440"/>
    <lineage>
        <taxon>Bacteria</taxon>
        <taxon>Bacillati</taxon>
        <taxon>Actinomycetota</taxon>
        <taxon>Actinomycetes</taxon>
        <taxon>Streptosporangiales</taxon>
        <taxon>Streptosporangiaceae</taxon>
        <taxon>Nonomuraea</taxon>
    </lineage>
</organism>
<sequence>MAWMTQVALGCAVVPSTRTRLVACSITARMYWRCPLRVTISIKSQASMASAWERGKSAHVVDARSGAGSSSACLRISQTVDGAISMPSELTVDPRW</sequence>
<reference evidence="1 2" key="1">
    <citation type="submission" date="2016-10" db="EMBL/GenBank/DDBJ databases">
        <authorList>
            <person name="de Groot N.N."/>
        </authorList>
    </citation>
    <scope>NUCLEOTIDE SEQUENCE [LARGE SCALE GENOMIC DNA]</scope>
    <source>
        <strain evidence="1 2">CGMCC 4.6533</strain>
    </source>
</reference>
<dbReference type="EMBL" id="FNDJ01000039">
    <property type="protein sequence ID" value="SDM25565.1"/>
    <property type="molecule type" value="Genomic_DNA"/>
</dbReference>
<protein>
    <submittedName>
        <fullName evidence="1">Uncharacterized protein</fullName>
    </submittedName>
</protein>
<gene>
    <name evidence="1" type="ORF">SAMN05421869_13925</name>
</gene>
<dbReference type="AlphaFoldDB" id="A0A1G9RSU1"/>